<dbReference type="Proteomes" id="UP000188268">
    <property type="component" value="Unassembled WGS sequence"/>
</dbReference>
<dbReference type="EMBL" id="AWWV01009779">
    <property type="protein sequence ID" value="OMO84062.1"/>
    <property type="molecule type" value="Genomic_DNA"/>
</dbReference>
<comment type="caution">
    <text evidence="2">The sequence shown here is derived from an EMBL/GenBank/DDBJ whole genome shotgun (WGS) entry which is preliminary data.</text>
</comment>
<gene>
    <name evidence="2" type="ORF">CCACVL1_11018</name>
</gene>
<proteinExistence type="predicted"/>
<feature type="region of interest" description="Disordered" evidence="1">
    <location>
        <begin position="1"/>
        <end position="36"/>
    </location>
</feature>
<protein>
    <submittedName>
        <fullName evidence="2">Uncharacterized protein</fullName>
    </submittedName>
</protein>
<feature type="compositionally biased region" description="Basic and acidic residues" evidence="1">
    <location>
        <begin position="1"/>
        <end position="12"/>
    </location>
</feature>
<evidence type="ECO:0000313" key="3">
    <source>
        <dbReference type="Proteomes" id="UP000188268"/>
    </source>
</evidence>
<organism evidence="2 3">
    <name type="scientific">Corchorus capsularis</name>
    <name type="common">Jute</name>
    <dbReference type="NCBI Taxonomy" id="210143"/>
    <lineage>
        <taxon>Eukaryota</taxon>
        <taxon>Viridiplantae</taxon>
        <taxon>Streptophyta</taxon>
        <taxon>Embryophyta</taxon>
        <taxon>Tracheophyta</taxon>
        <taxon>Spermatophyta</taxon>
        <taxon>Magnoliopsida</taxon>
        <taxon>eudicotyledons</taxon>
        <taxon>Gunneridae</taxon>
        <taxon>Pentapetalae</taxon>
        <taxon>rosids</taxon>
        <taxon>malvids</taxon>
        <taxon>Malvales</taxon>
        <taxon>Malvaceae</taxon>
        <taxon>Grewioideae</taxon>
        <taxon>Apeibeae</taxon>
        <taxon>Corchorus</taxon>
    </lineage>
</organism>
<dbReference type="AlphaFoldDB" id="A0A1R3INB1"/>
<evidence type="ECO:0000256" key="1">
    <source>
        <dbReference type="SAM" id="MobiDB-lite"/>
    </source>
</evidence>
<dbReference type="Gramene" id="OMO84062">
    <property type="protein sequence ID" value="OMO84062"/>
    <property type="gene ID" value="CCACVL1_11018"/>
</dbReference>
<accession>A0A1R3INB1</accession>
<feature type="compositionally biased region" description="Polar residues" evidence="1">
    <location>
        <begin position="21"/>
        <end position="36"/>
    </location>
</feature>
<keyword evidence="3" id="KW-1185">Reference proteome</keyword>
<sequence>MDQGKYNEKQSTLEHVMPKIQKQQSKSSTECSSIKQ</sequence>
<evidence type="ECO:0000313" key="2">
    <source>
        <dbReference type="EMBL" id="OMO84062.1"/>
    </source>
</evidence>
<name>A0A1R3INB1_COCAP</name>
<reference evidence="2 3" key="1">
    <citation type="submission" date="2013-09" db="EMBL/GenBank/DDBJ databases">
        <title>Corchorus capsularis genome sequencing.</title>
        <authorList>
            <person name="Alam M."/>
            <person name="Haque M.S."/>
            <person name="Islam M.S."/>
            <person name="Emdad E.M."/>
            <person name="Islam M.M."/>
            <person name="Ahmed B."/>
            <person name="Halim A."/>
            <person name="Hossen Q.M.M."/>
            <person name="Hossain M.Z."/>
            <person name="Ahmed R."/>
            <person name="Khan M.M."/>
            <person name="Islam R."/>
            <person name="Rashid M.M."/>
            <person name="Khan S.A."/>
            <person name="Rahman M.S."/>
            <person name="Alam M."/>
        </authorList>
    </citation>
    <scope>NUCLEOTIDE SEQUENCE [LARGE SCALE GENOMIC DNA]</scope>
    <source>
        <strain evidence="3">cv. CVL-1</strain>
        <tissue evidence="2">Whole seedling</tissue>
    </source>
</reference>